<evidence type="ECO:0000256" key="2">
    <source>
        <dbReference type="SAM" id="Phobius"/>
    </source>
</evidence>
<dbReference type="InParanoid" id="A0A059D7C3"/>
<dbReference type="EMBL" id="KK198754">
    <property type="protein sequence ID" value="KCW86379.1"/>
    <property type="molecule type" value="Genomic_DNA"/>
</dbReference>
<dbReference type="Gramene" id="KCW86379">
    <property type="protein sequence ID" value="KCW86379"/>
    <property type="gene ID" value="EUGRSUZ_B03059"/>
</dbReference>
<gene>
    <name evidence="3" type="ORF">EUGRSUZ_B03059</name>
</gene>
<keyword evidence="2" id="KW-0472">Membrane</keyword>
<proteinExistence type="predicted"/>
<reference evidence="3" key="1">
    <citation type="submission" date="2013-07" db="EMBL/GenBank/DDBJ databases">
        <title>The genome of Eucalyptus grandis.</title>
        <authorList>
            <person name="Schmutz J."/>
            <person name="Hayes R."/>
            <person name="Myburg A."/>
            <person name="Tuskan G."/>
            <person name="Grattapaglia D."/>
            <person name="Rokhsar D.S."/>
        </authorList>
    </citation>
    <scope>NUCLEOTIDE SEQUENCE</scope>
    <source>
        <tissue evidence="3">Leaf extractions</tissue>
    </source>
</reference>
<feature type="compositionally biased region" description="Basic and acidic residues" evidence="1">
    <location>
        <begin position="80"/>
        <end position="96"/>
    </location>
</feature>
<feature type="transmembrane region" description="Helical" evidence="2">
    <location>
        <begin position="16"/>
        <end position="34"/>
    </location>
</feature>
<dbReference type="eggNOG" id="ENOG502S3R7">
    <property type="taxonomic scope" value="Eukaryota"/>
</dbReference>
<feature type="region of interest" description="Disordered" evidence="1">
    <location>
        <begin position="131"/>
        <end position="163"/>
    </location>
</feature>
<keyword evidence="2" id="KW-1133">Transmembrane helix</keyword>
<evidence type="ECO:0000256" key="1">
    <source>
        <dbReference type="SAM" id="MobiDB-lite"/>
    </source>
</evidence>
<accession>A0A059D7C3</accession>
<dbReference type="AlphaFoldDB" id="A0A059D7C3"/>
<name>A0A059D7C3_EUCGR</name>
<keyword evidence="2" id="KW-0812">Transmembrane</keyword>
<feature type="region of interest" description="Disordered" evidence="1">
    <location>
        <begin position="42"/>
        <end position="98"/>
    </location>
</feature>
<dbReference type="PANTHER" id="PTHR33237:SF50">
    <property type="entry name" value="TRANSMEMBRANE PROTEIN"/>
    <property type="match status" value="1"/>
</dbReference>
<protein>
    <submittedName>
        <fullName evidence="3">Uncharacterized protein</fullName>
    </submittedName>
</protein>
<sequence length="163" mass="17760">MVRPVSTYTIEHPESVALSVGLFISVVALVALCTKHARRIPKVQEKEPGRPRVAKKSPLASPRHPVGAIGNKANPFAITKKGDPEYETSGDHDKGTEGFGEGGLWQRAILMGDKCRPPEFSGAIYYDSYGNQLQEPPKSPRAASPLPSFLQGTVYGKSRKRTF</sequence>
<dbReference type="PANTHER" id="PTHR33237">
    <property type="entry name" value="F2P16.13 PROTEIN-RELATED"/>
    <property type="match status" value="1"/>
</dbReference>
<evidence type="ECO:0000313" key="3">
    <source>
        <dbReference type="EMBL" id="KCW86379.1"/>
    </source>
</evidence>
<dbReference type="STRING" id="71139.A0A059D7C3"/>
<organism evidence="3">
    <name type="scientific">Eucalyptus grandis</name>
    <name type="common">Flooded gum</name>
    <dbReference type="NCBI Taxonomy" id="71139"/>
    <lineage>
        <taxon>Eukaryota</taxon>
        <taxon>Viridiplantae</taxon>
        <taxon>Streptophyta</taxon>
        <taxon>Embryophyta</taxon>
        <taxon>Tracheophyta</taxon>
        <taxon>Spermatophyta</taxon>
        <taxon>Magnoliopsida</taxon>
        <taxon>eudicotyledons</taxon>
        <taxon>Gunneridae</taxon>
        <taxon>Pentapetalae</taxon>
        <taxon>rosids</taxon>
        <taxon>malvids</taxon>
        <taxon>Myrtales</taxon>
        <taxon>Myrtaceae</taxon>
        <taxon>Myrtoideae</taxon>
        <taxon>Eucalypteae</taxon>
        <taxon>Eucalyptus</taxon>
    </lineage>
</organism>
<dbReference type="OMA" id="GDKCRPP"/>